<dbReference type="InParanoid" id="A0A0D0D1Z6"/>
<proteinExistence type="predicted"/>
<dbReference type="HOGENOM" id="CLU_170511_0_0_1"/>
<gene>
    <name evidence="2" type="ORF">PAXRUDRAFT_14912</name>
</gene>
<sequence length="72" mass="8290">MAGWKQEDGDIVTAIRWRFQGVYKISVAWDKYISTHFAPEGEPNTNDADSEEESNPKQKPKRKRPDPTIQVT</sequence>
<reference evidence="3" key="2">
    <citation type="submission" date="2015-01" db="EMBL/GenBank/DDBJ databases">
        <title>Evolutionary Origins and Diversification of the Mycorrhizal Mutualists.</title>
        <authorList>
            <consortium name="DOE Joint Genome Institute"/>
            <consortium name="Mycorrhizal Genomics Consortium"/>
            <person name="Kohler A."/>
            <person name="Kuo A."/>
            <person name="Nagy L.G."/>
            <person name="Floudas D."/>
            <person name="Copeland A."/>
            <person name="Barry K.W."/>
            <person name="Cichocki N."/>
            <person name="Veneault-Fourrey C."/>
            <person name="LaButti K."/>
            <person name="Lindquist E.A."/>
            <person name="Lipzen A."/>
            <person name="Lundell T."/>
            <person name="Morin E."/>
            <person name="Murat C."/>
            <person name="Riley R."/>
            <person name="Ohm R."/>
            <person name="Sun H."/>
            <person name="Tunlid A."/>
            <person name="Henrissat B."/>
            <person name="Grigoriev I.V."/>
            <person name="Hibbett D.S."/>
            <person name="Martin F."/>
        </authorList>
    </citation>
    <scope>NUCLEOTIDE SEQUENCE [LARGE SCALE GENOMIC DNA]</scope>
    <source>
        <strain evidence="3">Ve08.2h10</strain>
    </source>
</reference>
<keyword evidence="3" id="KW-1185">Reference proteome</keyword>
<evidence type="ECO:0000256" key="1">
    <source>
        <dbReference type="SAM" id="MobiDB-lite"/>
    </source>
</evidence>
<protein>
    <submittedName>
        <fullName evidence="2">Uncharacterized protein</fullName>
    </submittedName>
</protein>
<accession>A0A0D0D1Z6</accession>
<dbReference type="OrthoDB" id="2667035at2759"/>
<dbReference type="Proteomes" id="UP000054538">
    <property type="component" value="Unassembled WGS sequence"/>
</dbReference>
<name>A0A0D0D1Z6_9AGAM</name>
<reference evidence="2 3" key="1">
    <citation type="submission" date="2014-04" db="EMBL/GenBank/DDBJ databases">
        <authorList>
            <consortium name="DOE Joint Genome Institute"/>
            <person name="Kuo A."/>
            <person name="Kohler A."/>
            <person name="Jargeat P."/>
            <person name="Nagy L.G."/>
            <person name="Floudas D."/>
            <person name="Copeland A."/>
            <person name="Barry K.W."/>
            <person name="Cichocki N."/>
            <person name="Veneault-Fourrey C."/>
            <person name="LaButti K."/>
            <person name="Lindquist E.A."/>
            <person name="Lipzen A."/>
            <person name="Lundell T."/>
            <person name="Morin E."/>
            <person name="Murat C."/>
            <person name="Sun H."/>
            <person name="Tunlid A."/>
            <person name="Henrissat B."/>
            <person name="Grigoriev I.V."/>
            <person name="Hibbett D.S."/>
            <person name="Martin F."/>
            <person name="Nordberg H.P."/>
            <person name="Cantor M.N."/>
            <person name="Hua S.X."/>
        </authorList>
    </citation>
    <scope>NUCLEOTIDE SEQUENCE [LARGE SCALE GENOMIC DNA]</scope>
    <source>
        <strain evidence="2 3">Ve08.2h10</strain>
    </source>
</reference>
<feature type="region of interest" description="Disordered" evidence="1">
    <location>
        <begin position="37"/>
        <end position="72"/>
    </location>
</feature>
<dbReference type="EMBL" id="KN825682">
    <property type="protein sequence ID" value="KIK82083.1"/>
    <property type="molecule type" value="Genomic_DNA"/>
</dbReference>
<evidence type="ECO:0000313" key="2">
    <source>
        <dbReference type="EMBL" id="KIK82083.1"/>
    </source>
</evidence>
<evidence type="ECO:0000313" key="3">
    <source>
        <dbReference type="Proteomes" id="UP000054538"/>
    </source>
</evidence>
<dbReference type="AlphaFoldDB" id="A0A0D0D1Z6"/>
<organism evidence="2 3">
    <name type="scientific">Paxillus rubicundulus Ve08.2h10</name>
    <dbReference type="NCBI Taxonomy" id="930991"/>
    <lineage>
        <taxon>Eukaryota</taxon>
        <taxon>Fungi</taxon>
        <taxon>Dikarya</taxon>
        <taxon>Basidiomycota</taxon>
        <taxon>Agaricomycotina</taxon>
        <taxon>Agaricomycetes</taxon>
        <taxon>Agaricomycetidae</taxon>
        <taxon>Boletales</taxon>
        <taxon>Paxilineae</taxon>
        <taxon>Paxillaceae</taxon>
        <taxon>Paxillus</taxon>
    </lineage>
</organism>